<protein>
    <recommendedName>
        <fullName evidence="3">Ankyrin repeat-containing domain containing protein</fullName>
    </recommendedName>
</protein>
<dbReference type="AlphaFoldDB" id="A0A2P5B0D8"/>
<comment type="caution">
    <text evidence="1">The sequence shown here is derived from an EMBL/GenBank/DDBJ whole genome shotgun (WGS) entry which is preliminary data.</text>
</comment>
<dbReference type="EMBL" id="JXTC01000640">
    <property type="protein sequence ID" value="PON42252.1"/>
    <property type="molecule type" value="Genomic_DNA"/>
</dbReference>
<evidence type="ECO:0008006" key="3">
    <source>
        <dbReference type="Google" id="ProtNLM"/>
    </source>
</evidence>
<gene>
    <name evidence="1" type="ORF">TorRG33x02_336160</name>
</gene>
<accession>A0A2P5B0D8</accession>
<keyword evidence="2" id="KW-1185">Reference proteome</keyword>
<evidence type="ECO:0000313" key="2">
    <source>
        <dbReference type="Proteomes" id="UP000237000"/>
    </source>
</evidence>
<reference evidence="2" key="1">
    <citation type="submission" date="2016-06" db="EMBL/GenBank/DDBJ databases">
        <title>Parallel loss of symbiosis genes in relatives of nitrogen-fixing non-legume Parasponia.</title>
        <authorList>
            <person name="Van Velzen R."/>
            <person name="Holmer R."/>
            <person name="Bu F."/>
            <person name="Rutten L."/>
            <person name="Van Zeijl A."/>
            <person name="Liu W."/>
            <person name="Santuari L."/>
            <person name="Cao Q."/>
            <person name="Sharma T."/>
            <person name="Shen D."/>
            <person name="Roswanjaya Y."/>
            <person name="Wardhani T."/>
            <person name="Kalhor M.S."/>
            <person name="Jansen J."/>
            <person name="Van den Hoogen J."/>
            <person name="Gungor B."/>
            <person name="Hartog M."/>
            <person name="Hontelez J."/>
            <person name="Verver J."/>
            <person name="Yang W.-C."/>
            <person name="Schijlen E."/>
            <person name="Repin R."/>
            <person name="Schilthuizen M."/>
            <person name="Schranz E."/>
            <person name="Heidstra R."/>
            <person name="Miyata K."/>
            <person name="Fedorova E."/>
            <person name="Kohlen W."/>
            <person name="Bisseling T."/>
            <person name="Smit S."/>
            <person name="Geurts R."/>
        </authorList>
    </citation>
    <scope>NUCLEOTIDE SEQUENCE [LARGE SCALE GENOMIC DNA]</scope>
    <source>
        <strain evidence="2">cv. RG33-2</strain>
    </source>
</reference>
<evidence type="ECO:0000313" key="1">
    <source>
        <dbReference type="EMBL" id="PON42252.1"/>
    </source>
</evidence>
<dbReference type="Proteomes" id="UP000237000">
    <property type="component" value="Unassembled WGS sequence"/>
</dbReference>
<dbReference type="InParanoid" id="A0A2P5B0D8"/>
<proteinExistence type="predicted"/>
<organism evidence="1 2">
    <name type="scientific">Trema orientale</name>
    <name type="common">Charcoal tree</name>
    <name type="synonym">Celtis orientalis</name>
    <dbReference type="NCBI Taxonomy" id="63057"/>
    <lineage>
        <taxon>Eukaryota</taxon>
        <taxon>Viridiplantae</taxon>
        <taxon>Streptophyta</taxon>
        <taxon>Embryophyta</taxon>
        <taxon>Tracheophyta</taxon>
        <taxon>Spermatophyta</taxon>
        <taxon>Magnoliopsida</taxon>
        <taxon>eudicotyledons</taxon>
        <taxon>Gunneridae</taxon>
        <taxon>Pentapetalae</taxon>
        <taxon>rosids</taxon>
        <taxon>fabids</taxon>
        <taxon>Rosales</taxon>
        <taxon>Cannabaceae</taxon>
        <taxon>Trema</taxon>
    </lineage>
</organism>
<name>A0A2P5B0D8_TREOI</name>
<sequence>MVSSAPPPIFLCMRLYTTGKMIPCSSYEDLFVILTVRLCIEFLNGYDEANMLCTRKSSNQHFLKRLFEAAQDGRAPELDVIMDHKPEILKQFLKGKFYMTPLHVSVKYVRYEFTVEILRMLPDMALKYNKHMLLPSDFAALKGNYQILHLIRAKPELLRIPHKDEQPVVHLAMMGMGASADLSYLNRLFNEFPKAVFLTNCDHRSFLLHVLSDCPIENDVPMLVLSFLAHRYAPGPLKSVEEMERLKKKKKRLLDTRDSSGNMSGATYLLGSDPFAKNLEDKRPHDLSEPGSLVRRNFRRLLNEYILKLCRDISVGRSFVNNEFWEL</sequence>